<keyword evidence="1" id="KW-0812">Transmembrane</keyword>
<dbReference type="InterPro" id="IPR007349">
    <property type="entry name" value="DUF418"/>
</dbReference>
<accession>A0A4V6Q168</accession>
<keyword evidence="4" id="KW-1185">Reference proteome</keyword>
<feature type="transmembrane region" description="Helical" evidence="1">
    <location>
        <begin position="331"/>
        <end position="354"/>
    </location>
</feature>
<organism evidence="3 4">
    <name type="scientific">Nesterenkonia aurantiaca</name>
    <dbReference type="NCBI Taxonomy" id="1436010"/>
    <lineage>
        <taxon>Bacteria</taxon>
        <taxon>Bacillati</taxon>
        <taxon>Actinomycetota</taxon>
        <taxon>Actinomycetes</taxon>
        <taxon>Micrococcales</taxon>
        <taxon>Micrococcaceae</taxon>
        <taxon>Nesterenkonia</taxon>
    </lineage>
</organism>
<evidence type="ECO:0000313" key="4">
    <source>
        <dbReference type="Proteomes" id="UP000294506"/>
    </source>
</evidence>
<gene>
    <name evidence="3" type="ORF">EV640_10257</name>
</gene>
<name>A0A4V6Q168_9MICC</name>
<dbReference type="InterPro" id="IPR052529">
    <property type="entry name" value="Bact_Transport_Assoc"/>
</dbReference>
<keyword evidence="1" id="KW-0472">Membrane</keyword>
<feature type="transmembrane region" description="Helical" evidence="1">
    <location>
        <begin position="177"/>
        <end position="203"/>
    </location>
</feature>
<evidence type="ECO:0000313" key="3">
    <source>
        <dbReference type="EMBL" id="TDS86762.1"/>
    </source>
</evidence>
<comment type="caution">
    <text evidence="3">The sequence shown here is derived from an EMBL/GenBank/DDBJ whole genome shotgun (WGS) entry which is preliminary data.</text>
</comment>
<evidence type="ECO:0000259" key="2">
    <source>
        <dbReference type="Pfam" id="PF04235"/>
    </source>
</evidence>
<protein>
    <recommendedName>
        <fullName evidence="2">DUF418 domain-containing protein</fullName>
    </recommendedName>
</protein>
<dbReference type="Proteomes" id="UP000294506">
    <property type="component" value="Unassembled WGS sequence"/>
</dbReference>
<proteinExistence type="predicted"/>
<sequence>MSCDLSATGPAQIQPVPPEGIVSGGSGYFGGMERLHAVDALRALALLGILSVNIWYFAFPENLVGGGRSAGLSETGSGDDAGAFAAADQWVAFAATAVFEGKSYVIFSFLFGLAFVLQWSSAHRAGVSEVSRSQRRFTGLVVLGLLHGVFLFVGDILLAYAVLGFALLGLRRISTRAALLLAAGLWVVVALALLGLGALTWWLESAPLMDGAAMSPESMESSGLIMASEEARAAYTGSLGSYLAFQLDAYALVAPSMLLVQGPIAFAAFLLGLVLGRLRMLERILAGEIATARLVSVMLPALAVGGGLSVTAAWMVWGGEPGAGGLGAETLSAGLIFLAGPVQATGYVLAALLVMRHRGFSWLVRLLAPAGRMSLSNYLGQSLVLALIFSALGAPLGLGLAGQLSASQVGGVVVVLWLGQLGISHLWLRFFDRGPMEAPLRAWTYAVKPLHVKPAQDHPSA</sequence>
<dbReference type="PANTHER" id="PTHR30590:SF2">
    <property type="entry name" value="INNER MEMBRANE PROTEIN"/>
    <property type="match status" value="1"/>
</dbReference>
<feature type="transmembrane region" description="Helical" evidence="1">
    <location>
        <begin position="375"/>
        <end position="397"/>
    </location>
</feature>
<feature type="transmembrane region" description="Helical" evidence="1">
    <location>
        <begin position="141"/>
        <end position="170"/>
    </location>
</feature>
<feature type="domain" description="DUF418" evidence="2">
    <location>
        <begin position="290"/>
        <end position="446"/>
    </location>
</feature>
<feature type="transmembrane region" description="Helical" evidence="1">
    <location>
        <begin position="409"/>
        <end position="428"/>
    </location>
</feature>
<feature type="transmembrane region" description="Helical" evidence="1">
    <location>
        <begin position="40"/>
        <end position="59"/>
    </location>
</feature>
<reference evidence="3 4" key="1">
    <citation type="submission" date="2019-03" db="EMBL/GenBank/DDBJ databases">
        <title>Genomic Encyclopedia of Type Strains, Phase III (KMG-III): the genomes of soil and plant-associated and newly described type strains.</title>
        <authorList>
            <person name="Whitman W."/>
        </authorList>
    </citation>
    <scope>NUCLEOTIDE SEQUENCE [LARGE SCALE GENOMIC DNA]</scope>
    <source>
        <strain evidence="3 4">DSM 27373</strain>
    </source>
</reference>
<dbReference type="Pfam" id="PF04235">
    <property type="entry name" value="DUF418"/>
    <property type="match status" value="1"/>
</dbReference>
<feature type="transmembrane region" description="Helical" evidence="1">
    <location>
        <begin position="104"/>
        <end position="121"/>
    </location>
</feature>
<feature type="transmembrane region" description="Helical" evidence="1">
    <location>
        <begin position="297"/>
        <end position="319"/>
    </location>
</feature>
<dbReference type="AlphaFoldDB" id="A0A4V6Q168"/>
<keyword evidence="1" id="KW-1133">Transmembrane helix</keyword>
<dbReference type="EMBL" id="SOAN01000002">
    <property type="protein sequence ID" value="TDS86762.1"/>
    <property type="molecule type" value="Genomic_DNA"/>
</dbReference>
<feature type="transmembrane region" description="Helical" evidence="1">
    <location>
        <begin position="249"/>
        <end position="276"/>
    </location>
</feature>
<evidence type="ECO:0000256" key="1">
    <source>
        <dbReference type="SAM" id="Phobius"/>
    </source>
</evidence>
<dbReference type="PANTHER" id="PTHR30590">
    <property type="entry name" value="INNER MEMBRANE PROTEIN"/>
    <property type="match status" value="1"/>
</dbReference>